<protein>
    <submittedName>
        <fullName evidence="2">Uncharacterized protein</fullName>
    </submittedName>
</protein>
<dbReference type="WBParaSite" id="PEQ_0000646601-mRNA-1">
    <property type="protein sequence ID" value="PEQ_0000646601-mRNA-1"/>
    <property type="gene ID" value="PEQ_0000646601"/>
</dbReference>
<dbReference type="AlphaFoldDB" id="A0A914RJJ6"/>
<dbReference type="Proteomes" id="UP000887564">
    <property type="component" value="Unplaced"/>
</dbReference>
<sequence>MTYFTMHCLRISVPARKRDALSRSGGCGNEKNYLMHQI</sequence>
<keyword evidence="1" id="KW-1185">Reference proteome</keyword>
<name>A0A914RJJ6_PAREQ</name>
<evidence type="ECO:0000313" key="1">
    <source>
        <dbReference type="Proteomes" id="UP000887564"/>
    </source>
</evidence>
<organism evidence="1 2">
    <name type="scientific">Parascaris equorum</name>
    <name type="common">Equine roundworm</name>
    <dbReference type="NCBI Taxonomy" id="6256"/>
    <lineage>
        <taxon>Eukaryota</taxon>
        <taxon>Metazoa</taxon>
        <taxon>Ecdysozoa</taxon>
        <taxon>Nematoda</taxon>
        <taxon>Chromadorea</taxon>
        <taxon>Rhabditida</taxon>
        <taxon>Spirurina</taxon>
        <taxon>Ascaridomorpha</taxon>
        <taxon>Ascaridoidea</taxon>
        <taxon>Ascarididae</taxon>
        <taxon>Parascaris</taxon>
    </lineage>
</organism>
<accession>A0A914RJJ6</accession>
<reference evidence="2" key="1">
    <citation type="submission" date="2022-11" db="UniProtKB">
        <authorList>
            <consortium name="WormBaseParasite"/>
        </authorList>
    </citation>
    <scope>IDENTIFICATION</scope>
</reference>
<evidence type="ECO:0000313" key="2">
    <source>
        <dbReference type="WBParaSite" id="PEQ_0000646601-mRNA-1"/>
    </source>
</evidence>
<proteinExistence type="predicted"/>